<dbReference type="Proteomes" id="UP000296822">
    <property type="component" value="Plasmid unnamed1"/>
</dbReference>
<name>A0A4D6HR62_9EURY</name>
<protein>
    <submittedName>
        <fullName evidence="1">Uncharacterized protein</fullName>
    </submittedName>
</protein>
<geneLocation type="plasmid" evidence="1">
    <name>unnamed1</name>
</geneLocation>
<dbReference type="AlphaFoldDB" id="A0A4D6HR62"/>
<gene>
    <name evidence="1" type="ORF">DV706_17675</name>
</gene>
<organism evidence="1 2">
    <name type="scientific">Natronorubrum bangense</name>
    <dbReference type="NCBI Taxonomy" id="61858"/>
    <lineage>
        <taxon>Archaea</taxon>
        <taxon>Methanobacteriati</taxon>
        <taxon>Methanobacteriota</taxon>
        <taxon>Stenosarchaea group</taxon>
        <taxon>Halobacteria</taxon>
        <taxon>Halobacteriales</taxon>
        <taxon>Natrialbaceae</taxon>
        <taxon>Natronorubrum</taxon>
    </lineage>
</organism>
<keyword evidence="1" id="KW-0614">Plasmid</keyword>
<evidence type="ECO:0000313" key="2">
    <source>
        <dbReference type="Proteomes" id="UP000296822"/>
    </source>
</evidence>
<dbReference type="KEGG" id="nbg:DV706_17675"/>
<proteinExistence type="predicted"/>
<accession>A0A4D6HR62</accession>
<evidence type="ECO:0000313" key="1">
    <source>
        <dbReference type="EMBL" id="QCC56363.1"/>
    </source>
</evidence>
<reference evidence="1 2" key="1">
    <citation type="journal article" date="2019" name="Nat. Commun.">
        <title>A new type of DNA phosphorothioation-based antiviral system in archaea.</title>
        <authorList>
            <person name="Xiong L."/>
            <person name="Liu S."/>
            <person name="Chen S."/>
            <person name="Xiao Y."/>
            <person name="Zhu B."/>
            <person name="Gao Y."/>
            <person name="Zhang Y."/>
            <person name="Chen B."/>
            <person name="Luo J."/>
            <person name="Deng Z."/>
            <person name="Chen X."/>
            <person name="Wang L."/>
            <person name="Chen S."/>
        </authorList>
    </citation>
    <scope>NUCLEOTIDE SEQUENCE [LARGE SCALE GENOMIC DNA]</scope>
    <source>
        <strain evidence="1 2">JCM 10635</strain>
        <plasmid evidence="1 2">unnamed1</plasmid>
    </source>
</reference>
<dbReference type="EMBL" id="CP031306">
    <property type="protein sequence ID" value="QCC56363.1"/>
    <property type="molecule type" value="Genomic_DNA"/>
</dbReference>
<sequence length="127" mass="13719">MSVDRLWCHQCGNEYGYIGDEPHPAHCPACHSSCVPPAGSLTVFDRSCWQNANGLSKLWIHAVDERGRSFEFTIAARNAESKLVRISIDGVVLDYPTANSVCRIPPSIAEEIAAFGIDAPDSGTVCA</sequence>